<evidence type="ECO:0000313" key="1">
    <source>
        <dbReference type="EMBL" id="MPM96255.1"/>
    </source>
</evidence>
<name>A0A645E410_9ZZZZ</name>
<comment type="caution">
    <text evidence="1">The sequence shown here is derived from an EMBL/GenBank/DDBJ whole genome shotgun (WGS) entry which is preliminary data.</text>
</comment>
<protein>
    <submittedName>
        <fullName evidence="1">Uncharacterized protein</fullName>
    </submittedName>
</protein>
<reference evidence="1" key="1">
    <citation type="submission" date="2019-08" db="EMBL/GenBank/DDBJ databases">
        <authorList>
            <person name="Kucharzyk K."/>
            <person name="Murdoch R.W."/>
            <person name="Higgins S."/>
            <person name="Loffler F."/>
        </authorList>
    </citation>
    <scope>NUCLEOTIDE SEQUENCE</scope>
</reference>
<organism evidence="1">
    <name type="scientific">bioreactor metagenome</name>
    <dbReference type="NCBI Taxonomy" id="1076179"/>
    <lineage>
        <taxon>unclassified sequences</taxon>
        <taxon>metagenomes</taxon>
        <taxon>ecological metagenomes</taxon>
    </lineage>
</organism>
<proteinExistence type="predicted"/>
<dbReference type="EMBL" id="VSSQ01042641">
    <property type="protein sequence ID" value="MPM96255.1"/>
    <property type="molecule type" value="Genomic_DNA"/>
</dbReference>
<sequence length="285" mass="32092">MRNARRREREMILPRAEFADIEFFIQRFLISGGQGIRGDVLRWQERDALANRGAGTGDGHHLRAHARNRAVGIKRAVEVEVQPALEALALLQHRYFRAGTKRDSFIPDRRGFAAGCHGEHRDGCFLQPALLGNMRLRRRPIVHRCAVSTRAEHLRRIGGGGFDHGVAHGFFDGGCLRACNALVHLRKADARYLRGQHIAKVARFGDDIIISVQFAEDTDQMLALLCENGRFFFRRDEEGTNCGLDFCKARLAFSCEAACTCVFDEYIACSLRESGAHMIKRDASR</sequence>
<gene>
    <name evidence="1" type="ORF">SDC9_143413</name>
</gene>
<dbReference type="AlphaFoldDB" id="A0A645E410"/>
<accession>A0A645E410</accession>